<dbReference type="Gene3D" id="1.10.10.10">
    <property type="entry name" value="Winged helix-like DNA-binding domain superfamily/Winged helix DNA-binding domain"/>
    <property type="match status" value="1"/>
</dbReference>
<dbReference type="EMBL" id="WBWA01000008">
    <property type="protein sequence ID" value="KAB2665313.1"/>
    <property type="molecule type" value="Genomic_DNA"/>
</dbReference>
<evidence type="ECO:0000313" key="4">
    <source>
        <dbReference type="Proteomes" id="UP000430843"/>
    </source>
</evidence>
<dbReference type="AlphaFoldDB" id="A0A7X6JAE3"/>
<dbReference type="InterPro" id="IPR036388">
    <property type="entry name" value="WH-like_DNA-bd_sf"/>
</dbReference>
<dbReference type="Proteomes" id="UP000558475">
    <property type="component" value="Unassembled WGS sequence"/>
</dbReference>
<organism evidence="3 5">
    <name type="scientific">Brucella tritici</name>
    <dbReference type="NCBI Taxonomy" id="94626"/>
    <lineage>
        <taxon>Bacteria</taxon>
        <taxon>Pseudomonadati</taxon>
        <taxon>Pseudomonadota</taxon>
        <taxon>Alphaproteobacteria</taxon>
        <taxon>Hyphomicrobiales</taxon>
        <taxon>Brucellaceae</taxon>
        <taxon>Brucella/Ochrobactrum group</taxon>
        <taxon>Brucella</taxon>
    </lineage>
</organism>
<accession>A0A7X6JAE3</accession>
<dbReference type="Proteomes" id="UP000430843">
    <property type="component" value="Unassembled WGS sequence"/>
</dbReference>
<evidence type="ECO:0000313" key="2">
    <source>
        <dbReference type="EMBL" id="KAB2665313.1"/>
    </source>
</evidence>
<reference evidence="3 5" key="2">
    <citation type="submission" date="2020-04" db="EMBL/GenBank/DDBJ databases">
        <title>Whole genome sequencing of clinical and environmental type strains of Ochrobactrum.</title>
        <authorList>
            <person name="Dharne M."/>
        </authorList>
    </citation>
    <scope>NUCLEOTIDE SEQUENCE [LARGE SCALE GENOMIC DNA]</scope>
    <source>
        <strain evidence="3 5">DSM 13340</strain>
    </source>
</reference>
<feature type="domain" description="Helix-turn-helix type 11" evidence="1">
    <location>
        <begin position="2"/>
        <end position="51"/>
    </location>
</feature>
<reference evidence="2 4" key="1">
    <citation type="submission" date="2019-09" db="EMBL/GenBank/DDBJ databases">
        <title>Taxonomic organization of the family Brucellaceae based on a phylogenomic approach.</title>
        <authorList>
            <person name="Leclercq S."/>
            <person name="Cloeckaert A."/>
            <person name="Zygmunt M.S."/>
        </authorList>
    </citation>
    <scope>NUCLEOTIDE SEQUENCE [LARGE SCALE GENOMIC DNA]</scope>
    <source>
        <strain evidence="2 4">LMG 18957</strain>
    </source>
</reference>
<dbReference type="SUPFAM" id="SSF46785">
    <property type="entry name" value="Winged helix' DNA-binding domain"/>
    <property type="match status" value="1"/>
</dbReference>
<sequence>MIIAVLQTRYKITAGELSAHFNTTDRTIYRDISALRGAGYPILGEAGVGYILRSNANKADLL</sequence>
<dbReference type="InterPro" id="IPR036390">
    <property type="entry name" value="WH_DNA-bd_sf"/>
</dbReference>
<dbReference type="Pfam" id="PF08279">
    <property type="entry name" value="HTH_11"/>
    <property type="match status" value="1"/>
</dbReference>
<dbReference type="EMBL" id="JAAXZB010000001">
    <property type="protein sequence ID" value="NKW09809.1"/>
    <property type="molecule type" value="Genomic_DNA"/>
</dbReference>
<dbReference type="InterPro" id="IPR013196">
    <property type="entry name" value="HTH_11"/>
</dbReference>
<keyword evidence="4" id="KW-1185">Reference proteome</keyword>
<gene>
    <name evidence="2" type="ORF">F9K91_10630</name>
    <name evidence="3" type="ORF">HGG76_10370</name>
</gene>
<comment type="caution">
    <text evidence="3">The sequence shown here is derived from an EMBL/GenBank/DDBJ whole genome shotgun (WGS) entry which is preliminary data.</text>
</comment>
<evidence type="ECO:0000313" key="5">
    <source>
        <dbReference type="Proteomes" id="UP000558475"/>
    </source>
</evidence>
<evidence type="ECO:0000313" key="3">
    <source>
        <dbReference type="EMBL" id="NKW09809.1"/>
    </source>
</evidence>
<proteinExistence type="predicted"/>
<protein>
    <submittedName>
        <fullName evidence="3">Helix-turn-helix domain-containing protein</fullName>
    </submittedName>
</protein>
<evidence type="ECO:0000259" key="1">
    <source>
        <dbReference type="Pfam" id="PF08279"/>
    </source>
</evidence>
<name>A0A7X6JAE3_9HYPH</name>